<evidence type="ECO:0000313" key="2">
    <source>
        <dbReference type="Proteomes" id="UP001054945"/>
    </source>
</evidence>
<keyword evidence="2" id="KW-1185">Reference proteome</keyword>
<comment type="caution">
    <text evidence="1">The sequence shown here is derived from an EMBL/GenBank/DDBJ whole genome shotgun (WGS) entry which is preliminary data.</text>
</comment>
<dbReference type="AlphaFoldDB" id="A0AAV4QDV9"/>
<protein>
    <submittedName>
        <fullName evidence="1">Uncharacterized protein</fullName>
    </submittedName>
</protein>
<dbReference type="Proteomes" id="UP001054945">
    <property type="component" value="Unassembled WGS sequence"/>
</dbReference>
<reference evidence="1 2" key="1">
    <citation type="submission" date="2021-06" db="EMBL/GenBank/DDBJ databases">
        <title>Caerostris extrusa draft genome.</title>
        <authorList>
            <person name="Kono N."/>
            <person name="Arakawa K."/>
        </authorList>
    </citation>
    <scope>NUCLEOTIDE SEQUENCE [LARGE SCALE GENOMIC DNA]</scope>
</reference>
<dbReference type="EMBL" id="BPLR01006131">
    <property type="protein sequence ID" value="GIY07620.1"/>
    <property type="molecule type" value="Genomic_DNA"/>
</dbReference>
<proteinExistence type="predicted"/>
<sequence>MSTKVIRNEDFKQTSFRTMMGSAGLSLVLDKSWRRDWGKDDKLLKVGDNCTTPRCLRAVTTIKNTSEA</sequence>
<evidence type="ECO:0000313" key="1">
    <source>
        <dbReference type="EMBL" id="GIY07620.1"/>
    </source>
</evidence>
<name>A0AAV4QDV9_CAEEX</name>
<accession>A0AAV4QDV9</accession>
<gene>
    <name evidence="1" type="ORF">CEXT_770771</name>
</gene>
<organism evidence="1 2">
    <name type="scientific">Caerostris extrusa</name>
    <name type="common">Bark spider</name>
    <name type="synonym">Caerostris bankana</name>
    <dbReference type="NCBI Taxonomy" id="172846"/>
    <lineage>
        <taxon>Eukaryota</taxon>
        <taxon>Metazoa</taxon>
        <taxon>Ecdysozoa</taxon>
        <taxon>Arthropoda</taxon>
        <taxon>Chelicerata</taxon>
        <taxon>Arachnida</taxon>
        <taxon>Araneae</taxon>
        <taxon>Araneomorphae</taxon>
        <taxon>Entelegynae</taxon>
        <taxon>Araneoidea</taxon>
        <taxon>Araneidae</taxon>
        <taxon>Caerostris</taxon>
    </lineage>
</organism>